<feature type="region of interest" description="Disordered" evidence="2">
    <location>
        <begin position="396"/>
        <end position="429"/>
    </location>
</feature>
<reference evidence="3 4" key="1">
    <citation type="submission" date="2024-08" db="EMBL/GenBank/DDBJ databases">
        <title>Gnathostoma spinigerum genome.</title>
        <authorList>
            <person name="Gonzalez-Bertolin B."/>
            <person name="Monzon S."/>
            <person name="Zaballos A."/>
            <person name="Jimenez P."/>
            <person name="Dekumyoy P."/>
            <person name="Varona S."/>
            <person name="Cuesta I."/>
            <person name="Sumanam S."/>
            <person name="Adisakwattana P."/>
            <person name="Gasser R.B."/>
            <person name="Hernandez-Gonzalez A."/>
            <person name="Young N.D."/>
            <person name="Perteguer M.J."/>
        </authorList>
    </citation>
    <scope>NUCLEOTIDE SEQUENCE [LARGE SCALE GENOMIC DNA]</scope>
    <source>
        <strain evidence="3">AL3</strain>
        <tissue evidence="3">Liver</tissue>
    </source>
</reference>
<dbReference type="Pfam" id="PF10239">
    <property type="entry name" value="DUF2465"/>
    <property type="match status" value="1"/>
</dbReference>
<organism evidence="3 4">
    <name type="scientific">Gnathostoma spinigerum</name>
    <dbReference type="NCBI Taxonomy" id="75299"/>
    <lineage>
        <taxon>Eukaryota</taxon>
        <taxon>Metazoa</taxon>
        <taxon>Ecdysozoa</taxon>
        <taxon>Nematoda</taxon>
        <taxon>Chromadorea</taxon>
        <taxon>Rhabditida</taxon>
        <taxon>Spirurina</taxon>
        <taxon>Gnathostomatomorpha</taxon>
        <taxon>Gnathostomatoidea</taxon>
        <taxon>Gnathostomatidae</taxon>
        <taxon>Gnathostoma</taxon>
    </lineage>
</organism>
<feature type="compositionally biased region" description="Gly residues" evidence="2">
    <location>
        <begin position="326"/>
        <end position="343"/>
    </location>
</feature>
<proteinExistence type="inferred from homology"/>
<sequence>MVRNVSLHDDFVRCGIDSFFPQDVVLDAVQNGLKTGSFADVIIWLCEEICALYGIEESIEPPSSNNEEFLIELSSLLHELNCPIESLTTGPVAQRFVTAESRERLFTFLVGHLKCARLTALRSEYESARLKKTNEEAILLASITEELGGSRTVSASNPQKLFSWLSAKVRNQLSMVGDVPRPLLTASLKDKQWQRVEEINRHLLNEYHNRIQLLLKRLDVTIESFTWSDRLKVLEGKVHDIYRSLRDSIISTSQVSMSDLLAATTELLTVYKASGEKERARTASKLNKLMIAEKPSDRGGRPSELRAPPPEMPPWMSQRSFTPSGASGGGRGGRGSGDYRGGGDYTGGGDYRAGGDYRGGGGGYRGGGRGRGYGGGFQNQVMNEYEAANQRYQNVRRDGYGGYQSRGGGYDSYHGSRRGDGQYRRNDRY</sequence>
<comment type="caution">
    <text evidence="3">The sequence shown here is derived from an EMBL/GenBank/DDBJ whole genome shotgun (WGS) entry which is preliminary data.</text>
</comment>
<feature type="compositionally biased region" description="Basic and acidic residues" evidence="2">
    <location>
        <begin position="294"/>
        <end position="304"/>
    </location>
</feature>
<dbReference type="EMBL" id="JBGFUD010008506">
    <property type="protein sequence ID" value="MFH4982108.1"/>
    <property type="molecule type" value="Genomic_DNA"/>
</dbReference>
<feature type="compositionally biased region" description="Gly residues" evidence="2">
    <location>
        <begin position="400"/>
        <end position="410"/>
    </location>
</feature>
<dbReference type="PANTHER" id="PTHR31353">
    <property type="entry name" value="FAM98"/>
    <property type="match status" value="1"/>
</dbReference>
<dbReference type="AlphaFoldDB" id="A0ABD6EYF5"/>
<dbReference type="PANTHER" id="PTHR31353:SF1">
    <property type="entry name" value="PROTEIN FAM98B"/>
    <property type="match status" value="1"/>
</dbReference>
<keyword evidence="4" id="KW-1185">Reference proteome</keyword>
<evidence type="ECO:0008006" key="5">
    <source>
        <dbReference type="Google" id="ProtNLM"/>
    </source>
</evidence>
<dbReference type="Proteomes" id="UP001608902">
    <property type="component" value="Unassembled WGS sequence"/>
</dbReference>
<gene>
    <name evidence="3" type="ORF">AB6A40_008817</name>
</gene>
<feature type="compositionally biased region" description="Basic and acidic residues" evidence="2">
    <location>
        <begin position="417"/>
        <end position="429"/>
    </location>
</feature>
<accession>A0ABD6EYF5</accession>
<dbReference type="InterPro" id="IPR018797">
    <property type="entry name" value="FAM98"/>
</dbReference>
<comment type="similarity">
    <text evidence="1">Belongs to the FAM98 family.</text>
</comment>
<evidence type="ECO:0000313" key="3">
    <source>
        <dbReference type="EMBL" id="MFH4982108.1"/>
    </source>
</evidence>
<evidence type="ECO:0000313" key="4">
    <source>
        <dbReference type="Proteomes" id="UP001608902"/>
    </source>
</evidence>
<evidence type="ECO:0000256" key="1">
    <source>
        <dbReference type="ARBA" id="ARBA00007218"/>
    </source>
</evidence>
<protein>
    <recommendedName>
        <fullName evidence="5">Protein FAM98A</fullName>
    </recommendedName>
</protein>
<name>A0ABD6EYF5_9BILA</name>
<feature type="region of interest" description="Disordered" evidence="2">
    <location>
        <begin position="282"/>
        <end position="343"/>
    </location>
</feature>
<evidence type="ECO:0000256" key="2">
    <source>
        <dbReference type="SAM" id="MobiDB-lite"/>
    </source>
</evidence>